<comment type="caution">
    <text evidence="1">The sequence shown here is derived from an EMBL/GenBank/DDBJ whole genome shotgun (WGS) entry which is preliminary data.</text>
</comment>
<dbReference type="EMBL" id="PQXF01000021">
    <property type="protein sequence ID" value="PXF59810.1"/>
    <property type="molecule type" value="Genomic_DNA"/>
</dbReference>
<proteinExistence type="predicted"/>
<reference evidence="1" key="1">
    <citation type="submission" date="2018-01" db="EMBL/GenBank/DDBJ databases">
        <authorList>
            <person name="Krukenberg V."/>
        </authorList>
    </citation>
    <scope>NUCLEOTIDE SEQUENCE</scope>
    <source>
        <strain evidence="1">E20ANME2</strain>
    </source>
</reference>
<sequence length="1358" mass="148504">MSFCEQFPARACSRCCCLRARARRRARHGLWIMARGLHEHADRGGGGMTRSRMLMIMLIAAAVCMTSAGVGAADGVDVTFEGRFGGATHACAVSGNYAYIGQGQDIVVLDISNPAAPSESGRLITADCVRDVAVSGDYAYVADSSNGLVIVDVTDKAAPALAGSYAGYARGVAVSGDYAYIADRFNGLVILRVDAPTNGNGVHNLDTGENFSTIQAAIDDPDTQDGHTITVDAGTYIENVNVNKRLTLIGEGADVVTVRAADTGDHVFGVTVDWVNISGFTVTGATDHSGVNLYNVDRCSISENNCSNNDHGIFLYHSSNNTLASNNCSNNYYGIWPFSSSNNTLASNNCSNNYYGIWLYYSSNSTLAGNTMSGNTYNFDVLGFTISECTQNIDMSSIVDGKPIYYWVDQKDGQIPSDAGFVGVVNGTNITVRDLTLTNNGEGVLFAYTENSRIENVTVSNNDDGICLRSSINNVLESNAASNNYLGIFLYSSSNNTLASNNCSNNYHGIFLYDYSSNNTLHHNNLINNTNCNAYDRGTNQWDSGSEGNYYSDYTGTDTNRDGIGDTPHDIPGGTNIDRYPLTGIRWLPHEISRSRLGINTHWYRWAEDFPAYKEKIKNFGIVRDGAWWYDLETSDLTGSEWDHANWSYPYDLKTLCGKEMTYQSGYDNLVKLHQDEDSPELLMVLNQDNNNISSSDAITADQYSDYVYHIVERYDGDGVNDMPGLIRPVRYFEVGNEVDYGNTTANPNHDHIPPKDYVEKRLIPAYNAAKSANKDAIVMGAGLGMGSDLYGNDGQEFNTMYFDAMYDNITKNGGNKNNNFYMDKVAIHYYAKPNAEFDENIKKVEDVIQKYENRDKPIWITEFFPLTEIGPYDSTTGAFARLLTLMFANKIEMPIIYSLKDEYDITCVGEEETITPRESLQVIDTVVSTLHDTTPSEAENKDISVEPGKTTYQRVFNNSGKKVTVLWYIDDADSGAVTNYDYTASPESPQTFTVDVLGTANFSTDPSPIHLKIGSKPTYVVETDPPTDLDLYFNKTTTTGVVTERATSFRVGDTLYGKLKTATGTSHTVKTYITMTMPDGTCRYAHYDKPDFNPGNDELLFSDTKIQLYNGVWNATTNDWLWNIYEFTGGDSGTYRWNCWYEDAETGEILGGDSTEYTFSETPSGTPVDSSTGRGEVYLDSSAGTIENLAAIPPDAMPEIPDSLNPVYGFFSFEITGISSGESVNIPLAFPENVPAGTEYWKYGPTPDDNTPHWYQIPVSDDDGDRIIVITLTDGGISDDDRAANGVIVDDGGPSLPMSKKGDLNSDGILTSADAAIALQLAAAGAHNDAADVSGDGSVTSLDALMILQAAAEEIKL</sequence>
<accession>A0AC61L240</accession>
<evidence type="ECO:0000313" key="2">
    <source>
        <dbReference type="Proteomes" id="UP000248329"/>
    </source>
</evidence>
<protein>
    <submittedName>
        <fullName evidence="1">Uncharacterized protein</fullName>
    </submittedName>
</protein>
<evidence type="ECO:0000313" key="1">
    <source>
        <dbReference type="EMBL" id="PXF59810.1"/>
    </source>
</evidence>
<name>A0AC61L240_9EURY</name>
<gene>
    <name evidence="1" type="ORF">C4B59_10390</name>
</gene>
<organism evidence="1 2">
    <name type="scientific">Candidatus Methanogaster sp</name>
    <dbReference type="NCBI Taxonomy" id="3386292"/>
    <lineage>
        <taxon>Archaea</taxon>
        <taxon>Methanobacteriati</taxon>
        <taxon>Methanobacteriota</taxon>
        <taxon>Stenosarchaea group</taxon>
        <taxon>Methanomicrobia</taxon>
        <taxon>Methanosarcinales</taxon>
        <taxon>ANME-2 cluster</taxon>
        <taxon>Candidatus Methanogasteraceae</taxon>
        <taxon>Candidatus Methanogaster</taxon>
    </lineage>
</organism>
<dbReference type="Proteomes" id="UP000248329">
    <property type="component" value="Unassembled WGS sequence"/>
</dbReference>